<evidence type="ECO:0000313" key="6">
    <source>
        <dbReference type="EMBL" id="MET1253929.1"/>
    </source>
</evidence>
<keyword evidence="4" id="KW-0804">Transcription</keyword>
<dbReference type="PRINTS" id="PR00039">
    <property type="entry name" value="HTHLYSR"/>
</dbReference>
<reference evidence="6 7" key="1">
    <citation type="submission" date="2024-06" db="EMBL/GenBank/DDBJ databases">
        <authorList>
            <person name="Li F."/>
        </authorList>
    </citation>
    <scope>NUCLEOTIDE SEQUENCE [LARGE SCALE GENOMIC DNA]</scope>
    <source>
        <strain evidence="6 7">GXAS 311</strain>
    </source>
</reference>
<organism evidence="6 7">
    <name type="scientific">Aliikangiella maris</name>
    <dbReference type="NCBI Taxonomy" id="3162458"/>
    <lineage>
        <taxon>Bacteria</taxon>
        <taxon>Pseudomonadati</taxon>
        <taxon>Pseudomonadota</taxon>
        <taxon>Gammaproteobacteria</taxon>
        <taxon>Oceanospirillales</taxon>
        <taxon>Pleioneaceae</taxon>
        <taxon>Aliikangiella</taxon>
    </lineage>
</organism>
<keyword evidence="3" id="KW-0238">DNA-binding</keyword>
<evidence type="ECO:0000259" key="5">
    <source>
        <dbReference type="PROSITE" id="PS50931"/>
    </source>
</evidence>
<dbReference type="SUPFAM" id="SSF46785">
    <property type="entry name" value="Winged helix' DNA-binding domain"/>
    <property type="match status" value="1"/>
</dbReference>
<dbReference type="SUPFAM" id="SSF53850">
    <property type="entry name" value="Periplasmic binding protein-like II"/>
    <property type="match status" value="1"/>
</dbReference>
<dbReference type="Pfam" id="PF00126">
    <property type="entry name" value="HTH_1"/>
    <property type="match status" value="1"/>
</dbReference>
<evidence type="ECO:0000256" key="2">
    <source>
        <dbReference type="ARBA" id="ARBA00023015"/>
    </source>
</evidence>
<dbReference type="Gene3D" id="3.40.190.290">
    <property type="match status" value="1"/>
</dbReference>
<dbReference type="InterPro" id="IPR000847">
    <property type="entry name" value="LysR_HTH_N"/>
</dbReference>
<dbReference type="Pfam" id="PF03466">
    <property type="entry name" value="LysR_substrate"/>
    <property type="match status" value="1"/>
</dbReference>
<dbReference type="InterPro" id="IPR058163">
    <property type="entry name" value="LysR-type_TF_proteobact-type"/>
</dbReference>
<dbReference type="Proteomes" id="UP001548189">
    <property type="component" value="Unassembled WGS sequence"/>
</dbReference>
<feature type="domain" description="HTH lysR-type" evidence="5">
    <location>
        <begin position="1"/>
        <end position="59"/>
    </location>
</feature>
<dbReference type="CDD" id="cd08422">
    <property type="entry name" value="PBP2_CrgA_like"/>
    <property type="match status" value="1"/>
</dbReference>
<dbReference type="EMBL" id="JBEVCJ010000002">
    <property type="protein sequence ID" value="MET1253929.1"/>
    <property type="molecule type" value="Genomic_DNA"/>
</dbReference>
<protein>
    <submittedName>
        <fullName evidence="6">LysR family transcriptional regulator</fullName>
    </submittedName>
</protein>
<evidence type="ECO:0000313" key="7">
    <source>
        <dbReference type="Proteomes" id="UP001548189"/>
    </source>
</evidence>
<dbReference type="PROSITE" id="PS50931">
    <property type="entry name" value="HTH_LYSR"/>
    <property type="match status" value="1"/>
</dbReference>
<proteinExistence type="inferred from homology"/>
<accession>A0ABV2BPT5</accession>
<gene>
    <name evidence="6" type="ORF">ABVT43_02205</name>
</gene>
<comment type="similarity">
    <text evidence="1">Belongs to the LysR transcriptional regulatory family.</text>
</comment>
<keyword evidence="7" id="KW-1185">Reference proteome</keyword>
<dbReference type="RefSeq" id="WP_353873477.1">
    <property type="nucleotide sequence ID" value="NZ_JBEVCJ010000002.1"/>
</dbReference>
<keyword evidence="2" id="KW-0805">Transcription regulation</keyword>
<dbReference type="InterPro" id="IPR036390">
    <property type="entry name" value="WH_DNA-bd_sf"/>
</dbReference>
<sequence>MNQFEDMQTFVRIVESGSITKAAEQLNTAKSAVSKRLAALEERLGVTLLNRTTRRLKLTDSGTSYYQQSLRILDDIAEVESSLRNDNCALSGRIKIAAPLSFGLSHLGRALLDFNEQNPEVILDIDFNDRKIDLIEEGFDLAIRIGELTDSTLIARRLTSIHLLVCASPDYLARYGNPTSPQELNNGHVKLQYTGAKELLSFSMINGTKINIKLPAVMHSNNGKFLCQTAIEGKGILISPDFICYKAIKSGQLVPILTDYFDNPDIGAHALYPQNRHLSKRVRSLVNYLQQHFGEKPYWHIDC</sequence>
<evidence type="ECO:0000256" key="1">
    <source>
        <dbReference type="ARBA" id="ARBA00009437"/>
    </source>
</evidence>
<evidence type="ECO:0000256" key="3">
    <source>
        <dbReference type="ARBA" id="ARBA00023125"/>
    </source>
</evidence>
<dbReference type="PANTHER" id="PTHR30537">
    <property type="entry name" value="HTH-TYPE TRANSCRIPTIONAL REGULATOR"/>
    <property type="match status" value="1"/>
</dbReference>
<dbReference type="PANTHER" id="PTHR30537:SF5">
    <property type="entry name" value="HTH-TYPE TRANSCRIPTIONAL ACTIVATOR TTDR-RELATED"/>
    <property type="match status" value="1"/>
</dbReference>
<dbReference type="InterPro" id="IPR036388">
    <property type="entry name" value="WH-like_DNA-bd_sf"/>
</dbReference>
<dbReference type="Gene3D" id="1.10.10.10">
    <property type="entry name" value="Winged helix-like DNA-binding domain superfamily/Winged helix DNA-binding domain"/>
    <property type="match status" value="1"/>
</dbReference>
<evidence type="ECO:0000256" key="4">
    <source>
        <dbReference type="ARBA" id="ARBA00023163"/>
    </source>
</evidence>
<dbReference type="InterPro" id="IPR005119">
    <property type="entry name" value="LysR_subst-bd"/>
</dbReference>
<name>A0ABV2BPT5_9GAMM</name>
<comment type="caution">
    <text evidence="6">The sequence shown here is derived from an EMBL/GenBank/DDBJ whole genome shotgun (WGS) entry which is preliminary data.</text>
</comment>